<evidence type="ECO:0000256" key="9">
    <source>
        <dbReference type="SAM" id="MobiDB-lite"/>
    </source>
</evidence>
<dbReference type="EMBL" id="BAABME010001171">
    <property type="protein sequence ID" value="GAA0148007.1"/>
    <property type="molecule type" value="Genomic_DNA"/>
</dbReference>
<dbReference type="PANTHER" id="PTHR45923">
    <property type="entry name" value="PROTEIN SEY1"/>
    <property type="match status" value="1"/>
</dbReference>
<evidence type="ECO:0000256" key="2">
    <source>
        <dbReference type="ARBA" id="ARBA00022741"/>
    </source>
</evidence>
<evidence type="ECO:0000256" key="5">
    <source>
        <dbReference type="ARBA" id="ARBA00022989"/>
    </source>
</evidence>
<dbReference type="Proteomes" id="UP001454036">
    <property type="component" value="Unassembled WGS sequence"/>
</dbReference>
<dbReference type="EC" id="3.6.5.-" evidence="8"/>
<evidence type="ECO:0000313" key="13">
    <source>
        <dbReference type="Proteomes" id="UP001454036"/>
    </source>
</evidence>
<organism evidence="12 13">
    <name type="scientific">Lithospermum erythrorhizon</name>
    <name type="common">Purple gromwell</name>
    <name type="synonym">Lithospermum officinale var. erythrorhizon</name>
    <dbReference type="NCBI Taxonomy" id="34254"/>
    <lineage>
        <taxon>Eukaryota</taxon>
        <taxon>Viridiplantae</taxon>
        <taxon>Streptophyta</taxon>
        <taxon>Embryophyta</taxon>
        <taxon>Tracheophyta</taxon>
        <taxon>Spermatophyta</taxon>
        <taxon>Magnoliopsida</taxon>
        <taxon>eudicotyledons</taxon>
        <taxon>Gunneridae</taxon>
        <taxon>Pentapetalae</taxon>
        <taxon>asterids</taxon>
        <taxon>lamiids</taxon>
        <taxon>Boraginales</taxon>
        <taxon>Boraginaceae</taxon>
        <taxon>Boraginoideae</taxon>
        <taxon>Lithospermeae</taxon>
        <taxon>Lithospermum</taxon>
    </lineage>
</organism>
<dbReference type="GO" id="GO:0003924">
    <property type="term" value="F:GTPase activity"/>
    <property type="evidence" value="ECO:0007669"/>
    <property type="project" value="UniProtKB-UniRule"/>
</dbReference>
<evidence type="ECO:0000256" key="1">
    <source>
        <dbReference type="ARBA" id="ARBA00022692"/>
    </source>
</evidence>
<dbReference type="InterPro" id="IPR046758">
    <property type="entry name" value="Sey1/RHD3-like_3HB"/>
</dbReference>
<dbReference type="InterPro" id="IPR008803">
    <property type="entry name" value="RHD3/Sey1"/>
</dbReference>
<dbReference type="GO" id="GO:0016320">
    <property type="term" value="P:endoplasmic reticulum membrane fusion"/>
    <property type="evidence" value="ECO:0007669"/>
    <property type="project" value="TreeGrafter"/>
</dbReference>
<dbReference type="Gene3D" id="3.40.50.300">
    <property type="entry name" value="P-loop containing nucleotide triphosphate hydrolases"/>
    <property type="match status" value="1"/>
</dbReference>
<keyword evidence="1 8" id="KW-0812">Transmembrane</keyword>
<dbReference type="HAMAP" id="MF_03109">
    <property type="entry name" value="Sey1"/>
    <property type="match status" value="1"/>
</dbReference>
<feature type="region of interest" description="Disordered" evidence="9">
    <location>
        <begin position="765"/>
        <end position="818"/>
    </location>
</feature>
<comment type="similarity">
    <text evidence="8">Belongs to the TRAFAC class dynamin-like GTPase superfamily. GB1/RHD3 GTPase family. RHD3 subfamily.</text>
</comment>
<feature type="topological domain" description="Cytoplasmic" evidence="8">
    <location>
        <begin position="1"/>
        <end position="685"/>
    </location>
</feature>
<protein>
    <recommendedName>
        <fullName evidence="8">Protein ROOT HAIR DEFECTIVE 3 homolog</fullName>
        <ecNumber evidence="8">3.6.5.-</ecNumber>
    </recommendedName>
    <alternativeName>
        <fullName evidence="8">Protein SEY1 homolog</fullName>
    </alternativeName>
</protein>
<dbReference type="InterPro" id="IPR030386">
    <property type="entry name" value="G_GB1_RHD3_dom"/>
</dbReference>
<evidence type="ECO:0000256" key="4">
    <source>
        <dbReference type="ARBA" id="ARBA00022824"/>
    </source>
</evidence>
<reference evidence="12 13" key="1">
    <citation type="submission" date="2024-01" db="EMBL/GenBank/DDBJ databases">
        <title>The complete chloroplast genome sequence of Lithospermum erythrorhizon: insights into the phylogenetic relationship among Boraginaceae species and the maternal lineages of purple gromwells.</title>
        <authorList>
            <person name="Okada T."/>
            <person name="Watanabe K."/>
        </authorList>
    </citation>
    <scope>NUCLEOTIDE SEQUENCE [LARGE SCALE GENOMIC DNA]</scope>
</reference>
<evidence type="ECO:0000259" key="11">
    <source>
        <dbReference type="PROSITE" id="PS51715"/>
    </source>
</evidence>
<keyword evidence="7 8" id="KW-0472">Membrane</keyword>
<dbReference type="InterPro" id="IPR027417">
    <property type="entry name" value="P-loop_NTPase"/>
</dbReference>
<keyword evidence="13" id="KW-1185">Reference proteome</keyword>
<keyword evidence="4 8" id="KW-0256">Endoplasmic reticulum</keyword>
<comment type="caution">
    <text evidence="12">The sequence shown here is derived from an EMBL/GenBank/DDBJ whole genome shotgun (WGS) entry which is preliminary data.</text>
</comment>
<feature type="domain" description="GB1/RHD3-type G" evidence="11">
    <location>
        <begin position="86"/>
        <end position="301"/>
    </location>
</feature>
<dbReference type="AlphaFoldDB" id="A0AAV3PAD1"/>
<dbReference type="CDD" id="cd01851">
    <property type="entry name" value="GBP"/>
    <property type="match status" value="1"/>
</dbReference>
<evidence type="ECO:0000313" key="12">
    <source>
        <dbReference type="EMBL" id="GAA0148007.1"/>
    </source>
</evidence>
<dbReference type="Pfam" id="PF20428">
    <property type="entry name" value="Sey1_3HB"/>
    <property type="match status" value="2"/>
</dbReference>
<dbReference type="FunFam" id="3.40.50.300:FF:000544">
    <property type="entry name" value="Protein ROOT HAIR DEFECTIVE 3 homolog"/>
    <property type="match status" value="1"/>
</dbReference>
<dbReference type="PROSITE" id="PS51715">
    <property type="entry name" value="G_GB1_RHD3"/>
    <property type="match status" value="1"/>
</dbReference>
<dbReference type="GO" id="GO:0005789">
    <property type="term" value="C:endoplasmic reticulum membrane"/>
    <property type="evidence" value="ECO:0007669"/>
    <property type="project" value="UniProtKB-SubCell"/>
</dbReference>
<accession>A0AAV3PAD1</accession>
<comment type="subcellular location">
    <subcellularLocation>
        <location evidence="8">Endoplasmic reticulum membrane</location>
        <topology evidence="8">Multi-pass membrane protein</topology>
    </subcellularLocation>
</comment>
<dbReference type="SUPFAM" id="SSF52540">
    <property type="entry name" value="P-loop containing nucleoside triphosphate hydrolases"/>
    <property type="match status" value="1"/>
</dbReference>
<keyword evidence="5 8" id="KW-1133">Transmembrane helix</keyword>
<keyword evidence="2 8" id="KW-0547">Nucleotide-binding</keyword>
<feature type="transmembrane region" description="Helical" evidence="10">
    <location>
        <begin position="710"/>
        <end position="727"/>
    </location>
</feature>
<dbReference type="PANTHER" id="PTHR45923:SF2">
    <property type="entry name" value="PROTEIN SEY1"/>
    <property type="match status" value="1"/>
</dbReference>
<feature type="topological domain" description="Lumenal" evidence="8">
    <location>
        <begin position="707"/>
        <end position="709"/>
    </location>
</feature>
<sequence>MKAHSDHEDDRLEPCVYKLSVISQVIEVVKFTGGWGQGCMWGGGQGKAGEEENTDACSTHLIDGDGNFNVAGVDHFTKEVKLRECGLSYAIVSIMGPQSSGKSTLLNHLFRTNFREMDAYRGRTQTTKGIWMACCVGIQPCSIVMDLEGSDGRERGEDDTTFEKQSALFALAVSDIVLINMWCHDIGREQAANKPLLKTVFQAMMRLFSPRKTTLMFVIRDKTRTPLENLEPILREDVQKIWDAVPKPQNHKDTPLSEFINVEVVALSSFEEKEEQFKEQVSDLRQRFYNSIAPSGLAGDRHSIWKIIKENKDLDLPAHKVMVATVRCEEISNEKFSSFDNNEEWHELEEEVQSRVVPGFGKKLSSILGTCLSEYDFEVAYFDVTVRSSKRKQLEEKLLQLVQPAYISMLGHLRAGALERFKEVFDGELNEGNDFASAARECTGLVMSQFDEGCLDASITQANWDSSKARDKLKRDIDAHIDAVRSTKLSELTCLYEKKLNEALSGPVEALLDEAGDDTWPAIRKLFLREAEAAVSGFSAFLSGYELDGLSREKMILRLWDHARGVVEGKAREEAGRILIRMKDSHDSDSMPRAWTGKEDIQAITKTARSSSLKFLSVVAAIRLDDDPDNIGKTLTLALVENRSAGAASKSTTSADPLAPSTWDEVPARKTLITPEASMRNNNWLPPPWAIAALVILGFNEFMTLLRNPLYFGLIFVGYLLVKALWVQMDISNEFRNGALPGILSLSTKFLPTVMNLLRKLAEEGQKQVNPAPQQNQAPSSKSFQSGGDVPSSSSSTSAVTSENGTEYSSPSIHDKAM</sequence>
<feature type="binding site" evidence="8">
    <location>
        <begin position="96"/>
        <end position="103"/>
    </location>
    <ligand>
        <name>GTP</name>
        <dbReference type="ChEBI" id="CHEBI:37565"/>
    </ligand>
</feature>
<feature type="compositionally biased region" description="Low complexity" evidence="9">
    <location>
        <begin position="767"/>
        <end position="802"/>
    </location>
</feature>
<evidence type="ECO:0000256" key="6">
    <source>
        <dbReference type="ARBA" id="ARBA00023134"/>
    </source>
</evidence>
<name>A0AAV3PAD1_LITER</name>
<proteinExistence type="inferred from homology"/>
<feature type="compositionally biased region" description="Polar residues" evidence="9">
    <location>
        <begin position="803"/>
        <end position="812"/>
    </location>
</feature>
<dbReference type="GO" id="GO:0005525">
    <property type="term" value="F:GTP binding"/>
    <property type="evidence" value="ECO:0007669"/>
    <property type="project" value="UniProtKB-UniRule"/>
</dbReference>
<dbReference type="Pfam" id="PF05879">
    <property type="entry name" value="RHD3_GTPase"/>
    <property type="match status" value="1"/>
</dbReference>
<gene>
    <name evidence="12" type="ORF">LIER_07562</name>
</gene>
<evidence type="ECO:0000256" key="10">
    <source>
        <dbReference type="SAM" id="Phobius"/>
    </source>
</evidence>
<comment type="function">
    <text evidence="8">Probable GTP-binding protein that may be involved in cell development.</text>
</comment>
<evidence type="ECO:0000256" key="8">
    <source>
        <dbReference type="HAMAP-Rule" id="MF_03109"/>
    </source>
</evidence>
<keyword evidence="3 8" id="KW-0378">Hydrolase</keyword>
<evidence type="ECO:0000256" key="3">
    <source>
        <dbReference type="ARBA" id="ARBA00022801"/>
    </source>
</evidence>
<evidence type="ECO:0000256" key="7">
    <source>
        <dbReference type="ARBA" id="ARBA00023136"/>
    </source>
</evidence>
<keyword evidence="6 8" id="KW-0342">GTP-binding</keyword>
<feature type="topological domain" description="Cytoplasmic" evidence="8">
    <location>
        <begin position="731"/>
        <end position="818"/>
    </location>
</feature>